<evidence type="ECO:0000313" key="3">
    <source>
        <dbReference type="EMBL" id="MBE6502278.1"/>
    </source>
</evidence>
<feature type="domain" description="Transglutaminase-like" evidence="2">
    <location>
        <begin position="1119"/>
        <end position="1181"/>
    </location>
</feature>
<dbReference type="InterPro" id="IPR017853">
    <property type="entry name" value="GH"/>
</dbReference>
<reference evidence="3" key="1">
    <citation type="submission" date="2019-04" db="EMBL/GenBank/DDBJ databases">
        <title>Evolution of Biomass-Degrading Anaerobic Consortia Revealed by Metagenomics.</title>
        <authorList>
            <person name="Peng X."/>
        </authorList>
    </citation>
    <scope>NUCLEOTIDE SEQUENCE</scope>
    <source>
        <strain evidence="3">SIG18</strain>
    </source>
</reference>
<dbReference type="Pfam" id="PF13200">
    <property type="entry name" value="DUF4015"/>
    <property type="match status" value="1"/>
</dbReference>
<dbReference type="InterPro" id="IPR002931">
    <property type="entry name" value="Transglutaminase-like"/>
</dbReference>
<evidence type="ECO:0000313" key="4">
    <source>
        <dbReference type="Proteomes" id="UP000783037"/>
    </source>
</evidence>
<dbReference type="PANTHER" id="PTHR33490:SF3">
    <property type="entry name" value="CONSERVED INTEGRAL MEMBRANE PROTEIN"/>
    <property type="match status" value="1"/>
</dbReference>
<dbReference type="RefSeq" id="WP_303739369.1">
    <property type="nucleotide sequence ID" value="NZ_SUTK01000042.1"/>
</dbReference>
<dbReference type="Gene3D" id="3.10.620.30">
    <property type="match status" value="1"/>
</dbReference>
<feature type="compositionally biased region" description="Low complexity" evidence="1">
    <location>
        <begin position="53"/>
        <end position="77"/>
    </location>
</feature>
<dbReference type="AlphaFoldDB" id="A0A8T3VHW5"/>
<proteinExistence type="predicted"/>
<dbReference type="Pfam" id="PF01841">
    <property type="entry name" value="Transglut_core"/>
    <property type="match status" value="1"/>
</dbReference>
<dbReference type="InterPro" id="IPR038765">
    <property type="entry name" value="Papain-like_cys_pep_sf"/>
</dbReference>
<dbReference type="Gene3D" id="2.60.40.10">
    <property type="entry name" value="Immunoglobulins"/>
    <property type="match status" value="3"/>
</dbReference>
<feature type="compositionally biased region" description="Low complexity" evidence="1">
    <location>
        <begin position="85"/>
        <end position="102"/>
    </location>
</feature>
<dbReference type="SUPFAM" id="SSF54001">
    <property type="entry name" value="Cysteine proteinases"/>
    <property type="match status" value="1"/>
</dbReference>
<dbReference type="InterPro" id="IPR025275">
    <property type="entry name" value="DUF4015"/>
</dbReference>
<comment type="caution">
    <text evidence="3">The sequence shown here is derived from an EMBL/GenBank/DDBJ whole genome shotgun (WGS) entry which is preliminary data.</text>
</comment>
<organism evidence="3 4">
    <name type="scientific">Methanobrevibacter thaueri</name>
    <dbReference type="NCBI Taxonomy" id="190975"/>
    <lineage>
        <taxon>Archaea</taxon>
        <taxon>Methanobacteriati</taxon>
        <taxon>Methanobacteriota</taxon>
        <taxon>Methanomada group</taxon>
        <taxon>Methanobacteria</taxon>
        <taxon>Methanobacteriales</taxon>
        <taxon>Methanobacteriaceae</taxon>
        <taxon>Methanobrevibacter</taxon>
    </lineage>
</organism>
<dbReference type="Proteomes" id="UP000783037">
    <property type="component" value="Unassembled WGS sequence"/>
</dbReference>
<feature type="region of interest" description="Disordered" evidence="1">
    <location>
        <begin position="51"/>
        <end position="103"/>
    </location>
</feature>
<dbReference type="InterPro" id="IPR013783">
    <property type="entry name" value="Ig-like_fold"/>
</dbReference>
<protein>
    <recommendedName>
        <fullName evidence="2">Transglutaminase-like domain-containing protein</fullName>
    </recommendedName>
</protein>
<evidence type="ECO:0000259" key="2">
    <source>
        <dbReference type="SMART" id="SM00460"/>
    </source>
</evidence>
<dbReference type="EMBL" id="SUTK01000042">
    <property type="protein sequence ID" value="MBE6502278.1"/>
    <property type="molecule type" value="Genomic_DNA"/>
</dbReference>
<dbReference type="Gene3D" id="3.20.20.80">
    <property type="entry name" value="Glycosidases"/>
    <property type="match status" value="1"/>
</dbReference>
<dbReference type="PANTHER" id="PTHR33490">
    <property type="entry name" value="BLR5614 PROTEIN-RELATED"/>
    <property type="match status" value="1"/>
</dbReference>
<dbReference type="SUPFAM" id="SSF51445">
    <property type="entry name" value="(Trans)glycosidases"/>
    <property type="match status" value="1"/>
</dbReference>
<gene>
    <name evidence="3" type="ORF">E7Z79_07525</name>
</gene>
<accession>A0A8T3VHW5</accession>
<dbReference type="SMART" id="SM00460">
    <property type="entry name" value="TGc"/>
    <property type="match status" value="1"/>
</dbReference>
<sequence length="1208" mass="130038">MNKKILLTLLILLAAVLTVGAISASDANVTDSYATNLVDDTSDVSVPLENTADSSEISVSSDSNVDNGSSKVSLSSEEVLESEDSNILSTNSNSSTLSSSDDGVTNLSASNIDVVSEGDVSSKIDVSKTITAKDITKYYKGSTQYSATFLDAYGKPLANTDVKITVNGVSYTKKTNANGVASLAVNLNPGTYKIVAVNPATGYSLTNNFKILSTITASNVYKIYTDGRKFTATFYKSNGKVLAKKYVKFQINGKTYNVKTDSNGVASLSLKDLKKGTYKIISYNRDGLTKTNKVKVISYSSTSLTTYTYTFLKSDTKKIKVKLLNRYGYAPGKGKIITFKINGKTYKAKTNAYGNAKLKLPSLSAGMHTVTYSFAGNQFYKKSSAKDRVYVITTKESTFTVKSTTTFGHGANTPFKVVLSAGDVPLGKRTVTLNVGGKTYSKTTNAYGYISLPIDLEIGKYTMSYKFGGSSKVKSASGSTAITVKQRDATSVVWKSGTSFYQGTNTYKVLLKNSNGQALAGKVVKLYVNSKTYSATTSSSGYATFNVGMNPGTYTVTFKFYGDNDYLSSSGSNKVEVTKKVSSNGYGYWVFGSDMKNVNLNTLASQGTTDLFLNFYALTAHGQSAVESWISSANKLGMRVHIWMQAFYDGDWINPVKNGAPNQAFFNQKITEAKKYANIKGVSGVHIDYIRYPGNAHATSGGTSAINSFAKQISNAVHGVNSNLIVSCALMPETTDNKYYYGQDMATLSKYMDVVIPMIYKGNYNSDTSWIKTTTKWFVDNSNGAKVWAGLQGYYSDENTAKLPSSKIKEDSQAAINGKGSGVIIFRWGVTNLVSFKSLSGYLASSEPFASAASTTTDDATDATTEVAPASASTTTTTNTSSSSATISINDIIAGAKTVKSYYETNKKVLSSVSAGGQTFTAPEFLYLMSQAIYQLGNSNNNDITIIRGVANPESPFGDTLNEELYKEDYLVVAKNLANYIVKNNQAPNYSSSAVGDIIYYEVVDTFSRILAFYGNYGQLPNYSMVVYGTTSSDTSSGTSTVSIAGSGLNEKNTLSDVSAYLKATTNCPTTNSAIKSTVSKVISGATTTKEKAVAIFNYVRDEISYSFYSDTRYGAASTLSYGSGNCVDQSHLLVSMYRTAGIAARYVHGTCYFTSSGSTYGHVWVQVLVDGVWTCVDPTSSRNSFGVINNWNTKSFTLHSKYASLPF</sequence>
<feature type="region of interest" description="Disordered" evidence="1">
    <location>
        <begin position="857"/>
        <end position="880"/>
    </location>
</feature>
<name>A0A8T3VHW5_9EURY</name>
<evidence type="ECO:0000256" key="1">
    <source>
        <dbReference type="SAM" id="MobiDB-lite"/>
    </source>
</evidence>